<dbReference type="EMBL" id="CP150951">
    <property type="protein sequence ID" value="WZC49157.1"/>
    <property type="molecule type" value="Genomic_DNA"/>
</dbReference>
<dbReference type="PANTHER" id="PTHR44591:SF3">
    <property type="entry name" value="RESPONSE REGULATORY DOMAIN-CONTAINING PROTEIN"/>
    <property type="match status" value="1"/>
</dbReference>
<dbReference type="Proteomes" id="UP001440612">
    <property type="component" value="Chromosome"/>
</dbReference>
<dbReference type="Gene3D" id="3.40.50.2300">
    <property type="match status" value="1"/>
</dbReference>
<protein>
    <submittedName>
        <fullName evidence="4">Response regulator</fullName>
    </submittedName>
</protein>
<evidence type="ECO:0000256" key="1">
    <source>
        <dbReference type="ARBA" id="ARBA00022553"/>
    </source>
</evidence>
<evidence type="ECO:0000256" key="2">
    <source>
        <dbReference type="PROSITE-ProRule" id="PRU00169"/>
    </source>
</evidence>
<evidence type="ECO:0000313" key="5">
    <source>
        <dbReference type="Proteomes" id="UP001440612"/>
    </source>
</evidence>
<dbReference type="InterPro" id="IPR001789">
    <property type="entry name" value="Sig_transdc_resp-reg_receiver"/>
</dbReference>
<feature type="domain" description="Response regulatory" evidence="3">
    <location>
        <begin position="3"/>
        <end position="119"/>
    </location>
</feature>
<dbReference type="PANTHER" id="PTHR44591">
    <property type="entry name" value="STRESS RESPONSE REGULATOR PROTEIN 1"/>
    <property type="match status" value="1"/>
</dbReference>
<dbReference type="InterPro" id="IPR011006">
    <property type="entry name" value="CheY-like_superfamily"/>
</dbReference>
<gene>
    <name evidence="4" type="ORF">AABB29_00410</name>
</gene>
<evidence type="ECO:0000313" key="4">
    <source>
        <dbReference type="EMBL" id="WZC49157.1"/>
    </source>
</evidence>
<dbReference type="PROSITE" id="PS50110">
    <property type="entry name" value="RESPONSE_REGULATORY"/>
    <property type="match status" value="1"/>
</dbReference>
<dbReference type="InterPro" id="IPR050595">
    <property type="entry name" value="Bact_response_regulator"/>
</dbReference>
<dbReference type="RefSeq" id="WP_341367268.1">
    <property type="nucleotide sequence ID" value="NZ_CP150951.2"/>
</dbReference>
<proteinExistence type="predicted"/>
<organism evidence="4 5">
    <name type="scientific">Yoonia phaeophyticola</name>
    <dbReference type="NCBI Taxonomy" id="3137369"/>
    <lineage>
        <taxon>Bacteria</taxon>
        <taxon>Pseudomonadati</taxon>
        <taxon>Pseudomonadota</taxon>
        <taxon>Alphaproteobacteria</taxon>
        <taxon>Rhodobacterales</taxon>
        <taxon>Paracoccaceae</taxon>
        <taxon>Yoonia</taxon>
    </lineage>
</organism>
<dbReference type="Pfam" id="PF00072">
    <property type="entry name" value="Response_reg"/>
    <property type="match status" value="1"/>
</dbReference>
<dbReference type="SMART" id="SM00448">
    <property type="entry name" value="REC"/>
    <property type="match status" value="1"/>
</dbReference>
<name>A0ABZ2V4W9_9RHOB</name>
<reference evidence="5" key="1">
    <citation type="submission" date="2024-04" db="EMBL/GenBank/DDBJ databases">
        <title>Phylogenomic analyses of a clade within the roseobacter group suggest taxonomic reassignments of species of the genera Aestuariivita, Citreicella, Loktanella, Nautella, Pelagibaca, Ruegeria, Thalassobius, Thiobacimonas and Tropicibacter, and the proposal o.</title>
        <authorList>
            <person name="Jeon C.O."/>
        </authorList>
    </citation>
    <scope>NUCLEOTIDE SEQUENCE [LARGE SCALE GENOMIC DNA]</scope>
    <source>
        <strain evidence="5">BS5-3</strain>
    </source>
</reference>
<feature type="modified residue" description="4-aspartylphosphate" evidence="2">
    <location>
        <position position="52"/>
    </location>
</feature>
<dbReference type="SUPFAM" id="SSF52172">
    <property type="entry name" value="CheY-like"/>
    <property type="match status" value="1"/>
</dbReference>
<keyword evidence="1 2" id="KW-0597">Phosphoprotein</keyword>
<dbReference type="CDD" id="cd00156">
    <property type="entry name" value="REC"/>
    <property type="match status" value="1"/>
</dbReference>
<keyword evidence="5" id="KW-1185">Reference proteome</keyword>
<sequence length="120" mass="12912">MAKVLLVDDDLIYLSEMADSLGSFNHMATAVTSLDEALASLKSETFDIVICDTIMPGGGALSLLHEVRAIDASIPFVVITGRPEIATSPLFQKGMKEANAKIEKSATLFEIDRVIRTLVS</sequence>
<evidence type="ECO:0000259" key="3">
    <source>
        <dbReference type="PROSITE" id="PS50110"/>
    </source>
</evidence>
<accession>A0ABZ2V4W9</accession>